<organism evidence="1 4">
    <name type="scientific">Caldibacillus thermoamylovorans</name>
    <dbReference type="NCBI Taxonomy" id="35841"/>
    <lineage>
        <taxon>Bacteria</taxon>
        <taxon>Bacillati</taxon>
        <taxon>Bacillota</taxon>
        <taxon>Bacilli</taxon>
        <taxon>Bacillales</taxon>
        <taxon>Bacillaceae</taxon>
        <taxon>Caldibacillus</taxon>
    </lineage>
</organism>
<dbReference type="InterPro" id="IPR012655">
    <property type="entry name" value="YrzI"/>
</dbReference>
<dbReference type="EMBL" id="JXLU01000104">
    <property type="protein sequence ID" value="KIO71984.1"/>
    <property type="molecule type" value="Genomic_DNA"/>
</dbReference>
<dbReference type="GeneID" id="92962260"/>
<reference evidence="2 3" key="2">
    <citation type="submission" date="2015-01" db="EMBL/GenBank/DDBJ databases">
        <title>Draft Genome Sequences of Four Bacillus thermoamylovorans Strains, Isolated From Food Products.</title>
        <authorList>
            <person name="Krawcyk A.O."/>
            <person name="Berendsen E.M."/>
            <person name="Eijlander R.T."/>
            <person name="de Jong A."/>
            <person name="Wells-Bennik M."/>
            <person name="Kuipers O.P."/>
        </authorList>
    </citation>
    <scope>NUCLEOTIDE SEQUENCE [LARGE SCALE GENOMIC DNA]</scope>
    <source>
        <strain evidence="2 3">B4167</strain>
    </source>
</reference>
<dbReference type="Proteomes" id="UP000032076">
    <property type="component" value="Unassembled WGS sequence"/>
</dbReference>
<reference evidence="1 4" key="1">
    <citation type="submission" date="2014-07" db="EMBL/GenBank/DDBJ databases">
        <authorList>
            <person name="Wibberg Daniel"/>
        </authorList>
    </citation>
    <scope>NUCLEOTIDE SEQUENCE [LARGE SCALE GENOMIC DNA]</scope>
</reference>
<dbReference type="RefSeq" id="WP_072012707.1">
    <property type="nucleotide sequence ID" value="NZ_CCRF01000083.1"/>
</dbReference>
<dbReference type="PATRIC" id="fig|35841.7.peg.219"/>
<dbReference type="EMBL" id="CCRF01000083">
    <property type="protein sequence ID" value="CEE02695.1"/>
    <property type="molecule type" value="Genomic_DNA"/>
</dbReference>
<evidence type="ECO:0000313" key="2">
    <source>
        <dbReference type="EMBL" id="KIO71984.1"/>
    </source>
</evidence>
<dbReference type="Proteomes" id="UP000040576">
    <property type="component" value="Unassembled WGS sequence"/>
</dbReference>
<gene>
    <name evidence="2" type="ORF">B4167_3166</name>
    <name evidence="1" type="ORF">BT1A1_2905</name>
</gene>
<evidence type="ECO:0000313" key="3">
    <source>
        <dbReference type="Proteomes" id="UP000032076"/>
    </source>
</evidence>
<evidence type="ECO:0000313" key="1">
    <source>
        <dbReference type="EMBL" id="CEE02695.1"/>
    </source>
</evidence>
<accession>A0A090J484</accession>
<keyword evidence="4" id="KW-1185">Reference proteome</keyword>
<evidence type="ECO:0008006" key="5">
    <source>
        <dbReference type="Google" id="ProtNLM"/>
    </source>
</evidence>
<dbReference type="OrthoDB" id="2974285at2"/>
<dbReference type="Pfam" id="PF09501">
    <property type="entry name" value="Bac_small_YrzI"/>
    <property type="match status" value="1"/>
</dbReference>
<evidence type="ECO:0000313" key="4">
    <source>
        <dbReference type="Proteomes" id="UP000040576"/>
    </source>
</evidence>
<protein>
    <recommendedName>
        <fullName evidence="5">YrzI family protein</fullName>
    </recommendedName>
</protein>
<sequence length="46" mass="5535">MTINILFVSITIKQREISLEEELHNQQVEKLYEQNQMRISTFMGNH</sequence>
<proteinExistence type="predicted"/>
<name>A0A090J484_9BACI</name>
<dbReference type="AlphaFoldDB" id="A0A090J484"/>